<keyword evidence="4" id="KW-1185">Reference proteome</keyword>
<dbReference type="OrthoDB" id="4991144at2"/>
<protein>
    <submittedName>
        <fullName evidence="3">Uncharacterized protein</fullName>
    </submittedName>
</protein>
<dbReference type="Proteomes" id="UP000185434">
    <property type="component" value="Chromosome"/>
</dbReference>
<accession>A0A1L7CU51</accession>
<sequence>MSADEELQELPDGGPGGDGATGPEGEQGGTRRGALAVLAVGVVAVLAIVGVLGTIAWRLLSGPDPVPTDTGAGSGSTSMAGWLSGYEFNRRHIDEVHERYSHMADTGELWTFAPDGHTVDVDYNRAFLYLLTDYHVALLFTDPGDAGFKDGWKTFRWRREVDDLEDKFLAGEPLGTTVRIKTGDGEFYSDGTYSGERGGR</sequence>
<organism evidence="3 4">
    <name type="scientific">Corynebacterium frankenforstense DSM 45800</name>
    <dbReference type="NCBI Taxonomy" id="1437875"/>
    <lineage>
        <taxon>Bacteria</taxon>
        <taxon>Bacillati</taxon>
        <taxon>Actinomycetota</taxon>
        <taxon>Actinomycetes</taxon>
        <taxon>Mycobacteriales</taxon>
        <taxon>Corynebacteriaceae</taxon>
        <taxon>Corynebacterium</taxon>
    </lineage>
</organism>
<name>A0A1L7CU51_9CORY</name>
<dbReference type="RefSeq" id="WP_075664367.1">
    <property type="nucleotide sequence ID" value="NZ_CP009247.1"/>
</dbReference>
<dbReference type="STRING" id="1437875.CFRA_09070"/>
<feature type="transmembrane region" description="Helical" evidence="2">
    <location>
        <begin position="35"/>
        <end position="60"/>
    </location>
</feature>
<evidence type="ECO:0000256" key="1">
    <source>
        <dbReference type="SAM" id="MobiDB-lite"/>
    </source>
</evidence>
<feature type="compositionally biased region" description="Gly residues" evidence="1">
    <location>
        <begin position="13"/>
        <end position="29"/>
    </location>
</feature>
<evidence type="ECO:0000313" key="4">
    <source>
        <dbReference type="Proteomes" id="UP000185434"/>
    </source>
</evidence>
<proteinExistence type="predicted"/>
<feature type="region of interest" description="Disordered" evidence="1">
    <location>
        <begin position="1"/>
        <end position="29"/>
    </location>
</feature>
<evidence type="ECO:0000313" key="3">
    <source>
        <dbReference type="EMBL" id="APT89375.1"/>
    </source>
</evidence>
<gene>
    <name evidence="3" type="ORF">CFRA_09070</name>
</gene>
<dbReference type="KEGG" id="cfk:CFRA_09070"/>
<keyword evidence="2" id="KW-1133">Transmembrane helix</keyword>
<dbReference type="EMBL" id="CP009247">
    <property type="protein sequence ID" value="APT89375.1"/>
    <property type="molecule type" value="Genomic_DNA"/>
</dbReference>
<reference evidence="3 4" key="1">
    <citation type="submission" date="2014-08" db="EMBL/GenBank/DDBJ databases">
        <title>Complete genome sequence of Corynebacterium frankenforstense ST18(T) (=DSM 45800(T)), isolated from raw cow milk.</title>
        <authorList>
            <person name="Ruckert C."/>
            <person name="Albersmeier A."/>
            <person name="Winkler A."/>
            <person name="Lipski A."/>
            <person name="Kalinowski J."/>
        </authorList>
    </citation>
    <scope>NUCLEOTIDE SEQUENCE [LARGE SCALE GENOMIC DNA]</scope>
    <source>
        <strain evidence="3 4">ST18</strain>
    </source>
</reference>
<keyword evidence="2" id="KW-0472">Membrane</keyword>
<evidence type="ECO:0000256" key="2">
    <source>
        <dbReference type="SAM" id="Phobius"/>
    </source>
</evidence>
<keyword evidence="2" id="KW-0812">Transmembrane</keyword>
<dbReference type="AlphaFoldDB" id="A0A1L7CU51"/>